<feature type="compositionally biased region" description="Gly residues" evidence="1">
    <location>
        <begin position="96"/>
        <end position="112"/>
    </location>
</feature>
<dbReference type="Pfam" id="PF13202">
    <property type="entry name" value="EF-hand_5"/>
    <property type="match status" value="2"/>
</dbReference>
<gene>
    <name evidence="3" type="ORF">FRUB_09595</name>
</gene>
<dbReference type="GO" id="GO:0005509">
    <property type="term" value="F:calcium ion binding"/>
    <property type="evidence" value="ECO:0007669"/>
    <property type="project" value="InterPro"/>
</dbReference>
<dbReference type="InterPro" id="IPR018247">
    <property type="entry name" value="EF_Hand_1_Ca_BS"/>
</dbReference>
<feature type="region of interest" description="Disordered" evidence="1">
    <location>
        <begin position="20"/>
        <end position="41"/>
    </location>
</feature>
<comment type="caution">
    <text evidence="3">The sequence shown here is derived from an EMBL/GenBank/DDBJ whole genome shotgun (WGS) entry which is preliminary data.</text>
</comment>
<feature type="region of interest" description="Disordered" evidence="1">
    <location>
        <begin position="147"/>
        <end position="192"/>
    </location>
</feature>
<evidence type="ECO:0000256" key="1">
    <source>
        <dbReference type="SAM" id="MobiDB-lite"/>
    </source>
</evidence>
<dbReference type="Gene3D" id="1.10.238.10">
    <property type="entry name" value="EF-hand"/>
    <property type="match status" value="1"/>
</dbReference>
<protein>
    <recommendedName>
        <fullName evidence="2">EF-hand domain-containing protein</fullName>
    </recommendedName>
</protein>
<keyword evidence="4" id="KW-1185">Reference proteome</keyword>
<dbReference type="AlphaFoldDB" id="A0A225D1E5"/>
<proteinExistence type="predicted"/>
<dbReference type="EMBL" id="NIDE01000019">
    <property type="protein sequence ID" value="OWK34753.1"/>
    <property type="molecule type" value="Genomic_DNA"/>
</dbReference>
<dbReference type="InterPro" id="IPR002048">
    <property type="entry name" value="EF_hand_dom"/>
</dbReference>
<evidence type="ECO:0000313" key="4">
    <source>
        <dbReference type="Proteomes" id="UP000214646"/>
    </source>
</evidence>
<evidence type="ECO:0000259" key="2">
    <source>
        <dbReference type="PROSITE" id="PS50222"/>
    </source>
</evidence>
<dbReference type="PROSITE" id="PS00018">
    <property type="entry name" value="EF_HAND_1"/>
    <property type="match status" value="1"/>
</dbReference>
<evidence type="ECO:0000313" key="3">
    <source>
        <dbReference type="EMBL" id="OWK34753.1"/>
    </source>
</evidence>
<feature type="domain" description="EF-hand" evidence="2">
    <location>
        <begin position="60"/>
        <end position="95"/>
    </location>
</feature>
<dbReference type="SUPFAM" id="SSF47473">
    <property type="entry name" value="EF-hand"/>
    <property type="match status" value="1"/>
</dbReference>
<dbReference type="PROSITE" id="PS50222">
    <property type="entry name" value="EF_HAND_2"/>
    <property type="match status" value="1"/>
</dbReference>
<dbReference type="RefSeq" id="WP_202974176.1">
    <property type="nucleotide sequence ID" value="NZ_NIDE01000019.1"/>
</dbReference>
<organism evidence="3 4">
    <name type="scientific">Fimbriiglobus ruber</name>
    <dbReference type="NCBI Taxonomy" id="1908690"/>
    <lineage>
        <taxon>Bacteria</taxon>
        <taxon>Pseudomonadati</taxon>
        <taxon>Planctomycetota</taxon>
        <taxon>Planctomycetia</taxon>
        <taxon>Gemmatales</taxon>
        <taxon>Gemmataceae</taxon>
        <taxon>Fimbriiglobus</taxon>
    </lineage>
</organism>
<sequence>MRLRTGFILGFGSLAILTPLGAQPPGGRDRPDRSTAQGDPVTRMMAFDANKDGKLTRDEITDPRLLRLFDRADANKDGVVTKEELAALFAKEALPAGGGPGDFGGGPGGPGGFGPPRPGQIMPPFLQEILQLTDSQKKQIEAVQKEVDNGLEKILTDEQKKELREMRMRGPGGGPPGGGDGPPRGPGPGRSE</sequence>
<feature type="region of interest" description="Disordered" evidence="1">
    <location>
        <begin position="96"/>
        <end position="122"/>
    </location>
</feature>
<dbReference type="Proteomes" id="UP000214646">
    <property type="component" value="Unassembled WGS sequence"/>
</dbReference>
<accession>A0A225D1E5</accession>
<dbReference type="InterPro" id="IPR011992">
    <property type="entry name" value="EF-hand-dom_pair"/>
</dbReference>
<reference evidence="4" key="1">
    <citation type="submission" date="2017-06" db="EMBL/GenBank/DDBJ databases">
        <title>Genome analysis of Fimbriiglobus ruber SP5, the first member of the order Planctomycetales with confirmed chitinolytic capability.</title>
        <authorList>
            <person name="Ravin N.V."/>
            <person name="Rakitin A.L."/>
            <person name="Ivanova A.A."/>
            <person name="Beletsky A.V."/>
            <person name="Kulichevskaya I.S."/>
            <person name="Mardanov A.V."/>
            <person name="Dedysh S.N."/>
        </authorList>
    </citation>
    <scope>NUCLEOTIDE SEQUENCE [LARGE SCALE GENOMIC DNA]</scope>
    <source>
        <strain evidence="4">SP5</strain>
    </source>
</reference>
<feature type="compositionally biased region" description="Basic and acidic residues" evidence="1">
    <location>
        <begin position="147"/>
        <end position="168"/>
    </location>
</feature>
<name>A0A225D1E5_9BACT</name>
<feature type="compositionally biased region" description="Gly residues" evidence="1">
    <location>
        <begin position="170"/>
        <end position="182"/>
    </location>
</feature>